<evidence type="ECO:0000256" key="2">
    <source>
        <dbReference type="ARBA" id="ARBA00022475"/>
    </source>
</evidence>
<feature type="transmembrane region" description="Helical" evidence="7">
    <location>
        <begin position="232"/>
        <end position="252"/>
    </location>
</feature>
<evidence type="ECO:0000313" key="10">
    <source>
        <dbReference type="Proteomes" id="UP000831181"/>
    </source>
</evidence>
<keyword evidence="5 7" id="KW-0472">Membrane</keyword>
<gene>
    <name evidence="9" type="ORF">MOO44_05230</name>
</gene>
<dbReference type="PANTHER" id="PTHR34390">
    <property type="entry name" value="UPF0442 PROTEIN YJJB-RELATED"/>
    <property type="match status" value="1"/>
</dbReference>
<comment type="subcellular location">
    <subcellularLocation>
        <location evidence="1">Cell membrane</location>
        <topology evidence="1">Multi-pass membrane protein</topology>
    </subcellularLocation>
</comment>
<feature type="domain" description="Threonine/serine exporter-like N-terminal" evidence="8">
    <location>
        <begin position="15"/>
        <end position="251"/>
    </location>
</feature>
<evidence type="ECO:0000259" key="8">
    <source>
        <dbReference type="Pfam" id="PF06738"/>
    </source>
</evidence>
<dbReference type="GO" id="GO:0022857">
    <property type="term" value="F:transmembrane transporter activity"/>
    <property type="evidence" value="ECO:0007669"/>
    <property type="project" value="InterPro"/>
</dbReference>
<comment type="similarity">
    <text evidence="6">Belongs to the ThrE exporter (TC 2.A.79) family.</text>
</comment>
<dbReference type="RefSeq" id="WP_260116138.1">
    <property type="nucleotide sequence ID" value="NZ_CP093361.1"/>
</dbReference>
<dbReference type="InterPro" id="IPR050539">
    <property type="entry name" value="ThrE_Dicarb/AminoAcid_Exp"/>
</dbReference>
<evidence type="ECO:0000256" key="3">
    <source>
        <dbReference type="ARBA" id="ARBA00022692"/>
    </source>
</evidence>
<dbReference type="EMBL" id="CP093361">
    <property type="protein sequence ID" value="UQS86329.1"/>
    <property type="molecule type" value="Genomic_DNA"/>
</dbReference>
<evidence type="ECO:0000256" key="5">
    <source>
        <dbReference type="ARBA" id="ARBA00023136"/>
    </source>
</evidence>
<evidence type="ECO:0000256" key="6">
    <source>
        <dbReference type="ARBA" id="ARBA00034125"/>
    </source>
</evidence>
<dbReference type="Pfam" id="PF06738">
    <property type="entry name" value="ThrE"/>
    <property type="match status" value="1"/>
</dbReference>
<organism evidence="9 10">
    <name type="scientific">Nicoliella spurrieriana</name>
    <dbReference type="NCBI Taxonomy" id="2925830"/>
    <lineage>
        <taxon>Bacteria</taxon>
        <taxon>Bacillati</taxon>
        <taxon>Bacillota</taxon>
        <taxon>Bacilli</taxon>
        <taxon>Lactobacillales</taxon>
        <taxon>Lactobacillaceae</taxon>
        <taxon>Nicoliella</taxon>
    </lineage>
</organism>
<dbReference type="AlphaFoldDB" id="A0A976RR58"/>
<keyword evidence="2" id="KW-1003">Cell membrane</keyword>
<keyword evidence="10" id="KW-1185">Reference proteome</keyword>
<evidence type="ECO:0000256" key="4">
    <source>
        <dbReference type="ARBA" id="ARBA00022989"/>
    </source>
</evidence>
<name>A0A976RR58_9LACO</name>
<evidence type="ECO:0000313" key="9">
    <source>
        <dbReference type="EMBL" id="UQS86329.1"/>
    </source>
</evidence>
<feature type="transmembrane region" description="Helical" evidence="7">
    <location>
        <begin position="144"/>
        <end position="161"/>
    </location>
</feature>
<accession>A0A976RR58</accession>
<evidence type="ECO:0000256" key="1">
    <source>
        <dbReference type="ARBA" id="ARBA00004651"/>
    </source>
</evidence>
<dbReference type="KEGG" id="lbe:MOO44_05230"/>
<evidence type="ECO:0000256" key="7">
    <source>
        <dbReference type="SAM" id="Phobius"/>
    </source>
</evidence>
<sequence>MPKPRTKKDVLVVETCLLVGKIMIENGSEMSRVTDTLYRIAENAQAYQARAYVTLTGIMMSPSSKIGAQVAVIEKRTFNLEKVSLVNDYSRQFAAHKITLQEFYNRLALIEKNVKDYPFWLQTLSAAVISGTLEVVFRNNIPDFWAACIVGMLGWIAYYMINKYIAVQFISEFLAAFVVAIASIMLIKLHFANSIDDLIIGGIMPLVPGVPITNAVRDALSGNLVSGPARGIEALMIACALGFGVALAITIFK</sequence>
<feature type="transmembrane region" description="Helical" evidence="7">
    <location>
        <begin position="173"/>
        <end position="192"/>
    </location>
</feature>
<protein>
    <submittedName>
        <fullName evidence="9">Threonine/serine exporter family protein</fullName>
    </submittedName>
</protein>
<proteinExistence type="inferred from homology"/>
<keyword evidence="4 7" id="KW-1133">Transmembrane helix</keyword>
<feature type="transmembrane region" description="Helical" evidence="7">
    <location>
        <begin position="198"/>
        <end position="220"/>
    </location>
</feature>
<dbReference type="InterPro" id="IPR010619">
    <property type="entry name" value="ThrE-like_N"/>
</dbReference>
<dbReference type="GO" id="GO:0015744">
    <property type="term" value="P:succinate transport"/>
    <property type="evidence" value="ECO:0007669"/>
    <property type="project" value="TreeGrafter"/>
</dbReference>
<dbReference type="Proteomes" id="UP000831181">
    <property type="component" value="Chromosome"/>
</dbReference>
<dbReference type="PANTHER" id="PTHR34390:SF2">
    <property type="entry name" value="SUCCINATE TRANSPORTER SUBUNIT YJJP-RELATED"/>
    <property type="match status" value="1"/>
</dbReference>
<keyword evidence="3 7" id="KW-0812">Transmembrane</keyword>
<dbReference type="GO" id="GO:0005886">
    <property type="term" value="C:plasma membrane"/>
    <property type="evidence" value="ECO:0007669"/>
    <property type="project" value="UniProtKB-SubCell"/>
</dbReference>
<reference evidence="9" key="1">
    <citation type="journal article" date="2022" name="Int. J. Syst. Evol. Microbiol.">
        <title>Apilactobacillus apisilvae sp. nov., Nicolia spurrieriana gen. nov. sp. nov., Bombilactobacillus folatiphilus sp. nov. and Bombilactobacillus thymidiniphilus sp. nov., four new lactic acid bacterial isolates from stingless bees Tetragonula carbonaria and Austroplebeia australis.</title>
        <authorList>
            <person name="Oliphant S.A."/>
            <person name="Watson-Haigh N.S."/>
            <person name="Sumby K.M."/>
            <person name="Gardner J."/>
            <person name="Groom S."/>
            <person name="Jiranek V."/>
        </authorList>
    </citation>
    <scope>NUCLEOTIDE SEQUENCE</scope>
    <source>
        <strain evidence="9">SGEP1_A5</strain>
    </source>
</reference>